<dbReference type="Proteomes" id="UP000823561">
    <property type="component" value="Chromosome 24"/>
</dbReference>
<proteinExistence type="predicted"/>
<keyword evidence="2" id="KW-0812">Transmembrane</keyword>
<keyword evidence="2" id="KW-1133">Transmembrane helix</keyword>
<comment type="caution">
    <text evidence="3">The sequence shown here is derived from an EMBL/GenBank/DDBJ whole genome shotgun (WGS) entry which is preliminary data.</text>
</comment>
<reference evidence="3" key="1">
    <citation type="submission" date="2020-10" db="EMBL/GenBank/DDBJ databases">
        <title>Chromosome-scale genome assembly of the Allis shad, Alosa alosa.</title>
        <authorList>
            <person name="Margot Z."/>
            <person name="Christophe K."/>
            <person name="Cabau C."/>
            <person name="Louis A."/>
            <person name="Berthelot C."/>
            <person name="Parey E."/>
            <person name="Roest Crollius H."/>
            <person name="Montfort J."/>
            <person name="Robinson-Rechavi M."/>
            <person name="Bucao C."/>
            <person name="Bouchez O."/>
            <person name="Gislard M."/>
            <person name="Lluch J."/>
            <person name="Milhes M."/>
            <person name="Lampietro C."/>
            <person name="Lopez Roques C."/>
            <person name="Donnadieu C."/>
            <person name="Braasch I."/>
            <person name="Desvignes T."/>
            <person name="Postlethwait J."/>
            <person name="Bobe J."/>
            <person name="Guiguen Y."/>
        </authorList>
    </citation>
    <scope>NUCLEOTIDE SEQUENCE</scope>
    <source>
        <strain evidence="3">M-15738</strain>
        <tissue evidence="3">Blood</tissue>
    </source>
</reference>
<name>A0AAV6FF09_9TELE</name>
<dbReference type="AlphaFoldDB" id="A0AAV6FF09"/>
<evidence type="ECO:0000256" key="1">
    <source>
        <dbReference type="SAM" id="MobiDB-lite"/>
    </source>
</evidence>
<dbReference type="EMBL" id="JADWDJ010000024">
    <property type="protein sequence ID" value="KAG5261069.1"/>
    <property type="molecule type" value="Genomic_DNA"/>
</dbReference>
<feature type="transmembrane region" description="Helical" evidence="2">
    <location>
        <begin position="71"/>
        <end position="93"/>
    </location>
</feature>
<protein>
    <submittedName>
        <fullName evidence="3">Uncharacterized protein</fullName>
    </submittedName>
</protein>
<gene>
    <name evidence="3" type="ORF">AALO_G00299650</name>
</gene>
<evidence type="ECO:0000313" key="3">
    <source>
        <dbReference type="EMBL" id="KAG5261069.1"/>
    </source>
</evidence>
<accession>A0AAV6FF09</accession>
<evidence type="ECO:0000256" key="2">
    <source>
        <dbReference type="SAM" id="Phobius"/>
    </source>
</evidence>
<sequence>MIPCTPIAAAGPDDVIHDTCDININLESGNNESVPIADTVGRPGPDRGSPTEVAAGAETNAGACVKLSYTTVLHCVVVLMLTVAVALAVLCEYEFWNEIWLSKCGT</sequence>
<evidence type="ECO:0000313" key="4">
    <source>
        <dbReference type="Proteomes" id="UP000823561"/>
    </source>
</evidence>
<feature type="region of interest" description="Disordered" evidence="1">
    <location>
        <begin position="30"/>
        <end position="53"/>
    </location>
</feature>
<organism evidence="3 4">
    <name type="scientific">Alosa alosa</name>
    <name type="common">allis shad</name>
    <dbReference type="NCBI Taxonomy" id="278164"/>
    <lineage>
        <taxon>Eukaryota</taxon>
        <taxon>Metazoa</taxon>
        <taxon>Chordata</taxon>
        <taxon>Craniata</taxon>
        <taxon>Vertebrata</taxon>
        <taxon>Euteleostomi</taxon>
        <taxon>Actinopterygii</taxon>
        <taxon>Neopterygii</taxon>
        <taxon>Teleostei</taxon>
        <taxon>Clupei</taxon>
        <taxon>Clupeiformes</taxon>
        <taxon>Clupeoidei</taxon>
        <taxon>Clupeidae</taxon>
        <taxon>Alosa</taxon>
    </lineage>
</organism>
<keyword evidence="2" id="KW-0472">Membrane</keyword>
<keyword evidence="4" id="KW-1185">Reference proteome</keyword>